<dbReference type="GO" id="GO:0030246">
    <property type="term" value="F:carbohydrate binding"/>
    <property type="evidence" value="ECO:0007669"/>
    <property type="project" value="InterPro"/>
</dbReference>
<gene>
    <name evidence="11" type="ORF">C1SCF055_LOCUS7975</name>
</gene>
<dbReference type="Gene3D" id="2.70.98.10">
    <property type="match status" value="2"/>
</dbReference>
<evidence type="ECO:0000259" key="10">
    <source>
        <dbReference type="SMART" id="SM01038"/>
    </source>
</evidence>
<dbReference type="InterPro" id="IPR006103">
    <property type="entry name" value="Glyco_hydro_2_cat"/>
</dbReference>
<dbReference type="InterPro" id="IPR008979">
    <property type="entry name" value="Galactose-bd-like_sf"/>
</dbReference>
<dbReference type="EMBL" id="CAMXCT010000535">
    <property type="protein sequence ID" value="CAI3980067.1"/>
    <property type="molecule type" value="Genomic_DNA"/>
</dbReference>
<dbReference type="InterPro" id="IPR006101">
    <property type="entry name" value="Glyco_hydro_2"/>
</dbReference>
<dbReference type="OrthoDB" id="444796at2759"/>
<comment type="catalytic activity">
    <reaction evidence="1">
        <text>Hydrolysis of terminal non-reducing beta-D-galactose residues in beta-D-galactosides.</text>
        <dbReference type="EC" id="3.2.1.23"/>
    </reaction>
</comment>
<dbReference type="SUPFAM" id="SSF51445">
    <property type="entry name" value="(Trans)glycosidases"/>
    <property type="match status" value="1"/>
</dbReference>
<feature type="coiled-coil region" evidence="8">
    <location>
        <begin position="1382"/>
        <end position="1417"/>
    </location>
</feature>
<dbReference type="GO" id="GO:0005990">
    <property type="term" value="P:lactose catabolic process"/>
    <property type="evidence" value="ECO:0007669"/>
    <property type="project" value="TreeGrafter"/>
</dbReference>
<reference evidence="11" key="1">
    <citation type="submission" date="2022-10" db="EMBL/GenBank/DDBJ databases">
        <authorList>
            <person name="Chen Y."/>
            <person name="Dougan E. K."/>
            <person name="Chan C."/>
            <person name="Rhodes N."/>
            <person name="Thang M."/>
        </authorList>
    </citation>
    <scope>NUCLEOTIDE SEQUENCE</scope>
</reference>
<dbReference type="PANTHER" id="PTHR46323">
    <property type="entry name" value="BETA-GALACTOSIDASE"/>
    <property type="match status" value="1"/>
</dbReference>
<dbReference type="EC" id="3.2.1.23" evidence="3"/>
<dbReference type="Pfam" id="PF00703">
    <property type="entry name" value="Glyco_hydro_2"/>
    <property type="match status" value="1"/>
</dbReference>
<dbReference type="EMBL" id="CAMXCT020000535">
    <property type="protein sequence ID" value="CAL1133442.1"/>
    <property type="molecule type" value="Genomic_DNA"/>
</dbReference>
<feature type="compositionally biased region" description="Polar residues" evidence="9">
    <location>
        <begin position="1501"/>
        <end position="1519"/>
    </location>
</feature>
<dbReference type="SUPFAM" id="SSF49303">
    <property type="entry name" value="beta-Galactosidase/glucuronidase domain"/>
    <property type="match status" value="2"/>
</dbReference>
<dbReference type="InterPro" id="IPR032312">
    <property type="entry name" value="LacZ_4"/>
</dbReference>
<keyword evidence="4 7" id="KW-0378">Hydrolase</keyword>
<feature type="compositionally biased region" description="Basic residues" evidence="9">
    <location>
        <begin position="1530"/>
        <end position="1552"/>
    </location>
</feature>
<comment type="similarity">
    <text evidence="2 7">Belongs to the glycosyl hydrolase 2 family.</text>
</comment>
<evidence type="ECO:0000313" key="12">
    <source>
        <dbReference type="EMBL" id="CAL4767379.1"/>
    </source>
</evidence>
<dbReference type="InterPro" id="IPR004199">
    <property type="entry name" value="B-gal_small/dom_5"/>
</dbReference>
<name>A0A9P1BVM5_9DINO</name>
<dbReference type="Pfam" id="PF02836">
    <property type="entry name" value="Glyco_hydro_2_C"/>
    <property type="match status" value="1"/>
</dbReference>
<evidence type="ECO:0000313" key="13">
    <source>
        <dbReference type="Proteomes" id="UP001152797"/>
    </source>
</evidence>
<dbReference type="Pfam" id="PF16353">
    <property type="entry name" value="LacZ_4"/>
    <property type="match status" value="1"/>
</dbReference>
<dbReference type="InterPro" id="IPR017853">
    <property type="entry name" value="GH"/>
</dbReference>
<evidence type="ECO:0000256" key="2">
    <source>
        <dbReference type="ARBA" id="ARBA00007401"/>
    </source>
</evidence>
<feature type="coiled-coil region" evidence="8">
    <location>
        <begin position="1448"/>
        <end position="1475"/>
    </location>
</feature>
<evidence type="ECO:0000256" key="5">
    <source>
        <dbReference type="ARBA" id="ARBA00023295"/>
    </source>
</evidence>
<reference evidence="12 13" key="2">
    <citation type="submission" date="2024-05" db="EMBL/GenBank/DDBJ databases">
        <authorList>
            <person name="Chen Y."/>
            <person name="Shah S."/>
            <person name="Dougan E. K."/>
            <person name="Thang M."/>
            <person name="Chan C."/>
        </authorList>
    </citation>
    <scope>NUCLEOTIDE SEQUENCE [LARGE SCALE GENOMIC DNA]</scope>
</reference>
<dbReference type="Gene3D" id="2.60.40.10">
    <property type="entry name" value="Immunoglobulins"/>
    <property type="match status" value="2"/>
</dbReference>
<dbReference type="InterPro" id="IPR036156">
    <property type="entry name" value="Beta-gal/glucu_dom_sf"/>
</dbReference>
<dbReference type="Gene3D" id="3.20.20.80">
    <property type="entry name" value="Glycosidases"/>
    <property type="match status" value="1"/>
</dbReference>
<dbReference type="InterPro" id="IPR011013">
    <property type="entry name" value="Gal_mutarotase_sf_dom"/>
</dbReference>
<dbReference type="PROSITE" id="PS00719">
    <property type="entry name" value="GLYCOSYL_HYDROL_F2_1"/>
    <property type="match status" value="1"/>
</dbReference>
<dbReference type="GO" id="GO:0009341">
    <property type="term" value="C:beta-galactosidase complex"/>
    <property type="evidence" value="ECO:0007669"/>
    <property type="project" value="InterPro"/>
</dbReference>
<protein>
    <recommendedName>
        <fullName evidence="3">beta-galactosidase</fullName>
        <ecNumber evidence="3">3.2.1.23</ecNumber>
    </recommendedName>
    <alternativeName>
        <fullName evidence="6">Lactase</fullName>
    </alternativeName>
</protein>
<dbReference type="InterPro" id="IPR006104">
    <property type="entry name" value="Glyco_hydro_2_N"/>
</dbReference>
<evidence type="ECO:0000256" key="1">
    <source>
        <dbReference type="ARBA" id="ARBA00001412"/>
    </source>
</evidence>
<sequence length="1598" mass="178126">MEASLDFQECFDPRAVGWGREPMRAAFFAYETEELSTRRAPLRESTRFVDLNGIWSFAWRPSIRLGPEGFEKPEFDDGAWGGMPVPGNWELNGYGFPIYTNVDYIFHSDPPNIRYRGEDPEYNPTGFYRKSFEVPSFWLQGDYQIFVHLGAVCCTCHAFLNGQALGFSTDSKLPVEFDITSQLREGKNLLALQVLCWGAAAYLEDQDMWWFAGITRDVYVYARPKQHIRDIEVRAGSDGKLEVEVDMACGGFAARSEALQCKLLDASGTVLQFSLPLTPRGTTSAVGHCAVSLAEPKLWSAEAPFLYKLVVVLGGEPSATEAVCVNVGFRSIEIRQGRLLLNGSELTIRGVNRHEHDPRNGHVVDRESMIKDIQLMKQNNFNAVRCAHYPNDTQFYELCDELGLYVVDEANIESHGVDFNWSKTLGNKAEWGEAHLARVQRYVERDKNFPSIIFWSLGNEAGNGINHYATYAWLKRRDPTRPVQYEHARKEPTWTTHDLETIDQNTDIFCPMYPSHQKLVKYGELYETDVAALPLIMVEYAHAMGNTLGAFKEYWDVIYQYGVLQGGFIWDWVDQGLETQKNGQKIWAFGGDFGASGTPSDLNFCINGLVQPDRRASPHLFEAKKVMQPVTFQADLEQGTVTIQNRYDFLTLDHLDFVWQISVNGMIVETGKLEGINAQAHCAQTVQVPTKSSSLQVPKVECHLLISASMRHSEPCLAKGLEVAWEQWQLQETTAAAPPLGVDPKVLHQGCEVLVAAGDLSVRIGCQGSSAPGCLLGLAFQGLELLEAPLRPNFWRPPTDNDYGANLHKDCACWRFAGQHAVLLEDLQTMPGPGVVNISGMLGIGAGGAKLAVTYSVSSVGITVKAHWQPCVGQGPRPALAGGVGYLRSCTNRHLDVEGTVVRARWNDMGEWQSLTMNAAKEPGQQLEHVDKIALQATTGKTEAELLLHGIVPTAESVALPDGESAFSVEASGDPRTPCWRILRKEGVGKLKSGDKVSLETDRKFLAVSDENAVAVDKESSLTEFTLDIKDQSAPMRIGFTTTLVDGFEDVEWFGRGPHESYVDRHASARVSLHRGSILEQTVKYVRPQENGNKFQTRWMALKRKQSDACNMLFIAAKDPPSLEMQCHRYDLADFDGGEEKATQRFLHAGELVERPTTALCIDVLQMGVGGIDSWGNKPLAEHMIGAQQEATWAFQLLPGRQTEEGDWRVQLAGVCADNWMNKYEGRRAANPAEMQFLKVVLVGALVAESRVGLSALSVDAPAGVVGEACGEAEYERFKTIVCDLREACGCKGVLCEQEKCSAALAVFCDFAALLRFIYKLITTAAGGDVQWLRLNASTMGAEKHHRTKKEAAKLPCEAEAKKQRQRQHFEAESIWAEIAHMERSEARIRSEEAAERKAEKKLRQEVEEERRKLEACPSKLPNERLQRADEAVDIVCMKMSQLENSQAARQEKVEKEHKKKVAALRRECEEMKREIGARRVQQVVPAAGGPQAKAHKASSPKRQQNYNGQEETSVSKGLSKTRRLEAVKRIQRNVRGWQRRKRAQAKVRAHKSVHDSIFEQQSIEDISPEPLDVPSPRSLHSPVSSESMARSIPSDQE</sequence>
<dbReference type="PROSITE" id="PS50096">
    <property type="entry name" value="IQ"/>
    <property type="match status" value="1"/>
</dbReference>
<evidence type="ECO:0000256" key="8">
    <source>
        <dbReference type="SAM" id="Coils"/>
    </source>
</evidence>
<dbReference type="SUPFAM" id="SSF49785">
    <property type="entry name" value="Galactose-binding domain-like"/>
    <property type="match status" value="1"/>
</dbReference>
<dbReference type="InterPro" id="IPR006102">
    <property type="entry name" value="Ig-like_GH2"/>
</dbReference>
<dbReference type="InterPro" id="IPR013783">
    <property type="entry name" value="Ig-like_fold"/>
</dbReference>
<dbReference type="InterPro" id="IPR050347">
    <property type="entry name" value="Bact_Beta-galactosidase"/>
</dbReference>
<keyword evidence="8" id="KW-0175">Coiled coil</keyword>
<dbReference type="Gene3D" id="2.60.120.260">
    <property type="entry name" value="Galactose-binding domain-like"/>
    <property type="match status" value="1"/>
</dbReference>
<evidence type="ECO:0000256" key="3">
    <source>
        <dbReference type="ARBA" id="ARBA00012756"/>
    </source>
</evidence>
<feature type="compositionally biased region" description="Polar residues" evidence="9">
    <location>
        <begin position="1582"/>
        <end position="1598"/>
    </location>
</feature>
<organism evidence="11">
    <name type="scientific">Cladocopium goreaui</name>
    <dbReference type="NCBI Taxonomy" id="2562237"/>
    <lineage>
        <taxon>Eukaryota</taxon>
        <taxon>Sar</taxon>
        <taxon>Alveolata</taxon>
        <taxon>Dinophyceae</taxon>
        <taxon>Suessiales</taxon>
        <taxon>Symbiodiniaceae</taxon>
        <taxon>Cladocopium</taxon>
    </lineage>
</organism>
<keyword evidence="5 7" id="KW-0326">Glycosidase</keyword>
<evidence type="ECO:0000313" key="11">
    <source>
        <dbReference type="EMBL" id="CAI3980067.1"/>
    </source>
</evidence>
<dbReference type="SMART" id="SM01038">
    <property type="entry name" value="Bgal_small_N"/>
    <property type="match status" value="1"/>
</dbReference>
<dbReference type="Pfam" id="PF02837">
    <property type="entry name" value="Glyco_hydro_2_N"/>
    <property type="match status" value="1"/>
</dbReference>
<dbReference type="SUPFAM" id="SSF74650">
    <property type="entry name" value="Galactose mutarotase-like"/>
    <property type="match status" value="2"/>
</dbReference>
<dbReference type="CDD" id="cd22249">
    <property type="entry name" value="UDM1_RNF168_RNF169-like"/>
    <property type="match status" value="1"/>
</dbReference>
<comment type="caution">
    <text evidence="11">The sequence shown here is derived from an EMBL/GenBank/DDBJ whole genome shotgun (WGS) entry which is preliminary data.</text>
</comment>
<evidence type="ECO:0000256" key="9">
    <source>
        <dbReference type="SAM" id="MobiDB-lite"/>
    </source>
</evidence>
<dbReference type="PANTHER" id="PTHR46323:SF2">
    <property type="entry name" value="BETA-GALACTOSIDASE"/>
    <property type="match status" value="1"/>
</dbReference>
<dbReference type="PRINTS" id="PR00132">
    <property type="entry name" value="GLHYDRLASE2"/>
</dbReference>
<feature type="region of interest" description="Disordered" evidence="9">
    <location>
        <begin position="1480"/>
        <end position="1598"/>
    </location>
</feature>
<dbReference type="InterPro" id="IPR014718">
    <property type="entry name" value="GH-type_carb-bd"/>
</dbReference>
<dbReference type="GO" id="GO:0004565">
    <property type="term" value="F:beta-galactosidase activity"/>
    <property type="evidence" value="ECO:0007669"/>
    <property type="project" value="UniProtKB-EC"/>
</dbReference>
<accession>A0A9P1BVM5</accession>
<dbReference type="Proteomes" id="UP001152797">
    <property type="component" value="Unassembled WGS sequence"/>
</dbReference>
<dbReference type="InterPro" id="IPR023230">
    <property type="entry name" value="Glyco_hydro_2_CS"/>
</dbReference>
<keyword evidence="13" id="KW-1185">Reference proteome</keyword>
<evidence type="ECO:0000256" key="4">
    <source>
        <dbReference type="ARBA" id="ARBA00022801"/>
    </source>
</evidence>
<dbReference type="EMBL" id="CAMXCT030000535">
    <property type="protein sequence ID" value="CAL4767379.1"/>
    <property type="molecule type" value="Genomic_DNA"/>
</dbReference>
<proteinExistence type="inferred from homology"/>
<evidence type="ECO:0000256" key="6">
    <source>
        <dbReference type="ARBA" id="ARBA00032230"/>
    </source>
</evidence>
<feature type="domain" description="Beta galactosidase small chain/" evidence="10">
    <location>
        <begin position="765"/>
        <end position="1198"/>
    </location>
</feature>
<evidence type="ECO:0000256" key="7">
    <source>
        <dbReference type="RuleBase" id="RU361154"/>
    </source>
</evidence>
<dbReference type="Pfam" id="PF02929">
    <property type="entry name" value="Bgal_small_N"/>
    <property type="match status" value="2"/>
</dbReference>